<proteinExistence type="predicted"/>
<name>A0AAV0U8P3_9STRA</name>
<comment type="caution">
    <text evidence="1">The sequence shown here is derived from an EMBL/GenBank/DDBJ whole genome shotgun (WGS) entry which is preliminary data.</text>
</comment>
<dbReference type="SUPFAM" id="SSF53474">
    <property type="entry name" value="alpha/beta-Hydrolases"/>
    <property type="match status" value="1"/>
</dbReference>
<dbReference type="AlphaFoldDB" id="A0AAV0U8P3"/>
<accession>A0AAV0U8P3</accession>
<dbReference type="Proteomes" id="UP001162029">
    <property type="component" value="Unassembled WGS sequence"/>
</dbReference>
<organism evidence="1 2">
    <name type="scientific">Peronospora destructor</name>
    <dbReference type="NCBI Taxonomy" id="86335"/>
    <lineage>
        <taxon>Eukaryota</taxon>
        <taxon>Sar</taxon>
        <taxon>Stramenopiles</taxon>
        <taxon>Oomycota</taxon>
        <taxon>Peronosporomycetes</taxon>
        <taxon>Peronosporales</taxon>
        <taxon>Peronosporaceae</taxon>
        <taxon>Peronospora</taxon>
    </lineage>
</organism>
<dbReference type="EMBL" id="CANTFM010000941">
    <property type="protein sequence ID" value="CAI5732093.1"/>
    <property type="molecule type" value="Genomic_DNA"/>
</dbReference>
<keyword evidence="2" id="KW-1185">Reference proteome</keyword>
<sequence>MQLRHLRIEVPATKTSSGSSRYLLAILATSDNYNDESSETFDEIIVYLHGFPDMSVHPIKMKFASRMPAKLAEFWLNPRQEKKKLALVAFNFGGIPGSDNELQFTDKTISQEVEDVVAVCRYTRSHLVSKKGKLHVVGLSTGAILGALLRDKHVSDTITVIAGLLDLTKGVHFDFNQTQLDQSSSQGWCWKEFFLEEGCPLTKNVELSLDGVHPTTELNDATALSKIYVRLDERYIKEYCDGSLNILQAVSQPGLPPLLVIHGDADHDVPFQNGEELFEAAAEPKTFLAIPKANHMLSNSKHLKKALHAIRNHVEAADLQTSTM</sequence>
<evidence type="ECO:0000313" key="1">
    <source>
        <dbReference type="EMBL" id="CAI5732093.1"/>
    </source>
</evidence>
<protein>
    <recommendedName>
        <fullName evidence="3">Peptidase S9 prolyl oligopeptidase catalytic domain-containing protein</fullName>
    </recommendedName>
</protein>
<dbReference type="Gene3D" id="3.40.50.1820">
    <property type="entry name" value="alpha/beta hydrolase"/>
    <property type="match status" value="1"/>
</dbReference>
<evidence type="ECO:0008006" key="3">
    <source>
        <dbReference type="Google" id="ProtNLM"/>
    </source>
</evidence>
<dbReference type="InterPro" id="IPR029058">
    <property type="entry name" value="AB_hydrolase_fold"/>
</dbReference>
<reference evidence="1" key="1">
    <citation type="submission" date="2022-12" db="EMBL/GenBank/DDBJ databases">
        <authorList>
            <person name="Webb A."/>
        </authorList>
    </citation>
    <scope>NUCLEOTIDE SEQUENCE</scope>
    <source>
        <strain evidence="1">Pd1</strain>
    </source>
</reference>
<gene>
    <name evidence="1" type="ORF">PDE001_LOCUS5003</name>
</gene>
<evidence type="ECO:0000313" key="2">
    <source>
        <dbReference type="Proteomes" id="UP001162029"/>
    </source>
</evidence>